<evidence type="ECO:0000313" key="2">
    <source>
        <dbReference type="Proteomes" id="UP001596303"/>
    </source>
</evidence>
<accession>A0ABW1S9D7</accession>
<name>A0ABW1S9D7_9PROT</name>
<organism evidence="1 2">
    <name type="scientific">Ponticaulis profundi</name>
    <dbReference type="NCBI Taxonomy" id="2665222"/>
    <lineage>
        <taxon>Bacteria</taxon>
        <taxon>Pseudomonadati</taxon>
        <taxon>Pseudomonadota</taxon>
        <taxon>Alphaproteobacteria</taxon>
        <taxon>Hyphomonadales</taxon>
        <taxon>Hyphomonadaceae</taxon>
        <taxon>Ponticaulis</taxon>
    </lineage>
</organism>
<dbReference type="EMBL" id="JBHSSW010000008">
    <property type="protein sequence ID" value="MFC6197856.1"/>
    <property type="molecule type" value="Genomic_DNA"/>
</dbReference>
<protein>
    <recommendedName>
        <fullName evidence="3">Phosphoadenosine phosphosulphate reductase domain-containing protein</fullName>
    </recommendedName>
</protein>
<proteinExistence type="predicted"/>
<comment type="caution">
    <text evidence="1">The sequence shown here is derived from an EMBL/GenBank/DDBJ whole genome shotgun (WGS) entry which is preliminary data.</text>
</comment>
<gene>
    <name evidence="1" type="ORF">ACFQDM_07190</name>
</gene>
<dbReference type="RefSeq" id="WP_377377351.1">
    <property type="nucleotide sequence ID" value="NZ_JBHSSW010000008.1"/>
</dbReference>
<reference evidence="2" key="1">
    <citation type="journal article" date="2019" name="Int. J. Syst. Evol. Microbiol.">
        <title>The Global Catalogue of Microorganisms (GCM) 10K type strain sequencing project: providing services to taxonomists for standard genome sequencing and annotation.</title>
        <authorList>
            <consortium name="The Broad Institute Genomics Platform"/>
            <consortium name="The Broad Institute Genome Sequencing Center for Infectious Disease"/>
            <person name="Wu L."/>
            <person name="Ma J."/>
        </authorList>
    </citation>
    <scope>NUCLEOTIDE SEQUENCE [LARGE SCALE GENOMIC DNA]</scope>
    <source>
        <strain evidence="2">CGMCC-1.15741</strain>
    </source>
</reference>
<dbReference type="Gene3D" id="3.40.50.620">
    <property type="entry name" value="HUPs"/>
    <property type="match status" value="1"/>
</dbReference>
<evidence type="ECO:0008006" key="3">
    <source>
        <dbReference type="Google" id="ProtNLM"/>
    </source>
</evidence>
<sequence>MTYQQAVKANEAFLDRLSRQERLHRPTIAVWFSCGVVSAVAAKIALDSYSDKYDVRVLNTPISEEDDDNRRFLRDCEEWLGVRVETVIASKYPTSSAVDVWDKRGAMSFPHGAPCTVHLKKEARQEWEAIHKPDWHVLGFSYDELKRHQKFVQTERENVLPVLIDRKLTRDDCGRLIISAGINPPGIYAEGYPNANCIGCVKATSPTYWNLVRRTRPKVFAERAEQSRRLGVRLVRVKGERIFLDELDPLATGSPLNTMKFDCGLFCEEWKDAT</sequence>
<dbReference type="Proteomes" id="UP001596303">
    <property type="component" value="Unassembled WGS sequence"/>
</dbReference>
<dbReference type="SUPFAM" id="SSF52402">
    <property type="entry name" value="Adenine nucleotide alpha hydrolases-like"/>
    <property type="match status" value="1"/>
</dbReference>
<evidence type="ECO:0000313" key="1">
    <source>
        <dbReference type="EMBL" id="MFC6197856.1"/>
    </source>
</evidence>
<keyword evidence="2" id="KW-1185">Reference proteome</keyword>
<dbReference type="InterPro" id="IPR014729">
    <property type="entry name" value="Rossmann-like_a/b/a_fold"/>
</dbReference>